<dbReference type="GO" id="GO:0006508">
    <property type="term" value="P:proteolysis"/>
    <property type="evidence" value="ECO:0007669"/>
    <property type="project" value="UniProtKB-KW"/>
</dbReference>
<keyword evidence="4" id="KW-0479">Metal-binding</keyword>
<dbReference type="InterPro" id="IPR000834">
    <property type="entry name" value="Peptidase_M14"/>
</dbReference>
<evidence type="ECO:0000256" key="2">
    <source>
        <dbReference type="ARBA" id="ARBA00005988"/>
    </source>
</evidence>
<organism evidence="9 10">
    <name type="scientific">Solimonas aquatica</name>
    <dbReference type="NCBI Taxonomy" id="489703"/>
    <lineage>
        <taxon>Bacteria</taxon>
        <taxon>Pseudomonadati</taxon>
        <taxon>Pseudomonadota</taxon>
        <taxon>Gammaproteobacteria</taxon>
        <taxon>Nevskiales</taxon>
        <taxon>Nevskiaceae</taxon>
        <taxon>Solimonas</taxon>
    </lineage>
</organism>
<evidence type="ECO:0000256" key="5">
    <source>
        <dbReference type="ARBA" id="ARBA00022801"/>
    </source>
</evidence>
<keyword evidence="7" id="KW-0482">Metalloprotease</keyword>
<dbReference type="Pfam" id="PF00246">
    <property type="entry name" value="Peptidase_M14"/>
    <property type="match status" value="1"/>
</dbReference>
<keyword evidence="9" id="KW-0121">Carboxypeptidase</keyword>
<comment type="cofactor">
    <cofactor evidence="1">
        <name>Zn(2+)</name>
        <dbReference type="ChEBI" id="CHEBI:29105"/>
    </cofactor>
</comment>
<dbReference type="SUPFAM" id="SSF53187">
    <property type="entry name" value="Zn-dependent exopeptidases"/>
    <property type="match status" value="1"/>
</dbReference>
<keyword evidence="5" id="KW-0378">Hydrolase</keyword>
<dbReference type="OrthoDB" id="9779324at2"/>
<evidence type="ECO:0000256" key="1">
    <source>
        <dbReference type="ARBA" id="ARBA00001947"/>
    </source>
</evidence>
<evidence type="ECO:0000259" key="8">
    <source>
        <dbReference type="Pfam" id="PF00246"/>
    </source>
</evidence>
<dbReference type="PANTHER" id="PTHR11705:SF143">
    <property type="entry name" value="SLL0236 PROTEIN"/>
    <property type="match status" value="1"/>
</dbReference>
<dbReference type="GO" id="GO:0004181">
    <property type="term" value="F:metallocarboxypeptidase activity"/>
    <property type="evidence" value="ECO:0007669"/>
    <property type="project" value="InterPro"/>
</dbReference>
<keyword evidence="10" id="KW-1185">Reference proteome</keyword>
<keyword evidence="6" id="KW-0862">Zinc</keyword>
<evidence type="ECO:0000313" key="9">
    <source>
        <dbReference type="EMBL" id="SER13936.1"/>
    </source>
</evidence>
<reference evidence="10" key="1">
    <citation type="submission" date="2016-10" db="EMBL/GenBank/DDBJ databases">
        <authorList>
            <person name="Varghese N."/>
            <person name="Submissions S."/>
        </authorList>
    </citation>
    <scope>NUCLEOTIDE SEQUENCE [LARGE SCALE GENOMIC DNA]</scope>
    <source>
        <strain evidence="10">DSM 25927</strain>
    </source>
</reference>
<protein>
    <submittedName>
        <fullName evidence="9">Zinc carboxypeptidase</fullName>
    </submittedName>
</protein>
<accession>A0A1H9LR89</accession>
<name>A0A1H9LR89_9GAMM</name>
<feature type="domain" description="Peptidase M14" evidence="8">
    <location>
        <begin position="41"/>
        <end position="261"/>
    </location>
</feature>
<comment type="similarity">
    <text evidence="2">Belongs to the peptidase M14 family.</text>
</comment>
<evidence type="ECO:0000256" key="7">
    <source>
        <dbReference type="ARBA" id="ARBA00023049"/>
    </source>
</evidence>
<dbReference type="PROSITE" id="PS00132">
    <property type="entry name" value="CARBOXYPEPT_ZN_1"/>
    <property type="match status" value="1"/>
</dbReference>
<dbReference type="InterPro" id="IPR057246">
    <property type="entry name" value="CARBOXYPEPT_ZN_1"/>
</dbReference>
<dbReference type="Gene3D" id="3.40.630.10">
    <property type="entry name" value="Zn peptidases"/>
    <property type="match status" value="1"/>
</dbReference>
<evidence type="ECO:0000256" key="3">
    <source>
        <dbReference type="ARBA" id="ARBA00022670"/>
    </source>
</evidence>
<proteinExistence type="inferred from homology"/>
<evidence type="ECO:0000256" key="4">
    <source>
        <dbReference type="ARBA" id="ARBA00022723"/>
    </source>
</evidence>
<dbReference type="Proteomes" id="UP000199233">
    <property type="component" value="Unassembled WGS sequence"/>
</dbReference>
<gene>
    <name evidence="9" type="ORF">SAMN04488038_11714</name>
</gene>
<keyword evidence="3" id="KW-0645">Protease</keyword>
<dbReference type="GO" id="GO:0005615">
    <property type="term" value="C:extracellular space"/>
    <property type="evidence" value="ECO:0007669"/>
    <property type="project" value="TreeGrafter"/>
</dbReference>
<dbReference type="GO" id="GO:0008270">
    <property type="term" value="F:zinc ion binding"/>
    <property type="evidence" value="ECO:0007669"/>
    <property type="project" value="InterPro"/>
</dbReference>
<dbReference type="RefSeq" id="WP_093289269.1">
    <property type="nucleotide sequence ID" value="NZ_FOFS01000017.1"/>
</dbReference>
<dbReference type="AlphaFoldDB" id="A0A1H9LR89"/>
<dbReference type="STRING" id="489703.SAMN04488038_11714"/>
<evidence type="ECO:0000256" key="6">
    <source>
        <dbReference type="ARBA" id="ARBA00022833"/>
    </source>
</evidence>
<dbReference type="PANTHER" id="PTHR11705">
    <property type="entry name" value="PROTEASE FAMILY M14 CARBOXYPEPTIDASE A,B"/>
    <property type="match status" value="1"/>
</dbReference>
<dbReference type="EMBL" id="FOFS01000017">
    <property type="protein sequence ID" value="SER13936.1"/>
    <property type="molecule type" value="Genomic_DNA"/>
</dbReference>
<evidence type="ECO:0000313" key="10">
    <source>
        <dbReference type="Proteomes" id="UP000199233"/>
    </source>
</evidence>
<sequence>MGELPELKELEELIALSGGLLRSRIACEVRVRDRQFPVPVLSLGSEDPQAPAVGFFGGVHGLERIGAEVVLAYLRSLVMRLSWDETLRQQLRELHLVFMPLVNPGGIWLRTRANPRGVDLMRNAPVEAIEKVPFMIGGQRYSAGLPWYRGARESMEAESAALCALVEEELLQRPFALTLDCHSGFGTQDRLWFPYAHTRRPIAHLPELEALRAIFAQSYAHHQYVFEPQSCQYLTHGDLWDYLYLRAGANSERVFLPLTLEMGSWLWVKKNPRQMFSRFGIFNPLIAHRQQRVMRRHLALLDFFTRAAASWRQWLPQGEARELHRAQALARWYRDQLA</sequence>